<keyword evidence="3 6" id="KW-0812">Transmembrane</keyword>
<gene>
    <name evidence="7" type="ORF">HNP65_001257</name>
</gene>
<evidence type="ECO:0000313" key="8">
    <source>
        <dbReference type="Proteomes" id="UP000555828"/>
    </source>
</evidence>
<dbReference type="GO" id="GO:0005886">
    <property type="term" value="C:plasma membrane"/>
    <property type="evidence" value="ECO:0007669"/>
    <property type="project" value="UniProtKB-SubCell"/>
</dbReference>
<evidence type="ECO:0000313" key="7">
    <source>
        <dbReference type="EMBL" id="MBB6062805.1"/>
    </source>
</evidence>
<evidence type="ECO:0000256" key="2">
    <source>
        <dbReference type="ARBA" id="ARBA00022475"/>
    </source>
</evidence>
<dbReference type="InterPro" id="IPR050833">
    <property type="entry name" value="Poly_Biosynth_Transport"/>
</dbReference>
<dbReference type="EMBL" id="JACHEX010000003">
    <property type="protein sequence ID" value="MBB6062805.1"/>
    <property type="molecule type" value="Genomic_DNA"/>
</dbReference>
<keyword evidence="2" id="KW-1003">Cell membrane</keyword>
<comment type="subcellular location">
    <subcellularLocation>
        <location evidence="1">Cell membrane</location>
        <topology evidence="1">Multi-pass membrane protein</topology>
    </subcellularLocation>
</comment>
<comment type="caution">
    <text evidence="7">The sequence shown here is derived from an EMBL/GenBank/DDBJ whole genome shotgun (WGS) entry which is preliminary data.</text>
</comment>
<feature type="transmembrane region" description="Helical" evidence="6">
    <location>
        <begin position="410"/>
        <end position="428"/>
    </location>
</feature>
<keyword evidence="4 6" id="KW-1133">Transmembrane helix</keyword>
<feature type="transmembrane region" description="Helical" evidence="6">
    <location>
        <begin position="368"/>
        <end position="398"/>
    </location>
</feature>
<keyword evidence="8" id="KW-1185">Reference proteome</keyword>
<dbReference type="PANTHER" id="PTHR30250:SF11">
    <property type="entry name" value="O-ANTIGEN TRANSPORTER-RELATED"/>
    <property type="match status" value="1"/>
</dbReference>
<accession>A0A841GLD5</accession>
<dbReference type="RefSeq" id="WP_184619440.1">
    <property type="nucleotide sequence ID" value="NZ_JACHEX010000003.1"/>
</dbReference>
<feature type="transmembrane region" description="Helical" evidence="6">
    <location>
        <begin position="142"/>
        <end position="166"/>
    </location>
</feature>
<dbReference type="Pfam" id="PF01943">
    <property type="entry name" value="Polysacc_synt"/>
    <property type="match status" value="1"/>
</dbReference>
<dbReference type="InterPro" id="IPR002797">
    <property type="entry name" value="Polysacc_synth"/>
</dbReference>
<feature type="transmembrane region" description="Helical" evidence="6">
    <location>
        <begin position="172"/>
        <end position="195"/>
    </location>
</feature>
<sequence length="471" mass="54392">MNNKYKHLAKNTLWISLGTFGSKTISFFLLPIFTRVLNKTSYGKIDFFSTTISLLTIFLSFEIAAAVFRFAAESNLEKNKKILTSAYSVVFFSAIFFLLLFPLLERINSFFQQTKYYLFFSIVFSILSVINKNYLRAKEKMLVYATSDIINTFSFATFGILLVAVYKKDVIGYIQAYLLAQLITNIYLIIAGNLYKEISFKYVSKSMLKEMIKYSLPFVPNDLSWWIMNVSDRYLLIYFLGFAASGLYAVSYKFMALLSVLNGIFYQAWQVSAVKQYDKDDRDKFYSTVFYYLSSSLIIVLLLFSIIMRPFVKIMVGNEFEKAWMFLPFLMLGALFSSFSSFYGVGYIASKESKGAFTTSVYGALTNIGINIAFIPMIGAQAAAISTMVAFFVMWVLRLRQTRRYFKIKVNWKVLNINILLVVVSLFSNYIESYGIYIQVLSIILFILFNIDYIKSIFRMIFNYLKNVGLR</sequence>
<feature type="transmembrane region" description="Helical" evidence="6">
    <location>
        <begin position="52"/>
        <end position="72"/>
    </location>
</feature>
<proteinExistence type="predicted"/>
<keyword evidence="5 6" id="KW-0472">Membrane</keyword>
<feature type="transmembrane region" description="Helical" evidence="6">
    <location>
        <begin position="12"/>
        <end position="32"/>
    </location>
</feature>
<protein>
    <submittedName>
        <fullName evidence="7">O-antigen/teichoic acid export membrane protein</fullName>
    </submittedName>
</protein>
<dbReference type="AlphaFoldDB" id="A0A841GLD5"/>
<organism evidence="7 8">
    <name type="scientific">Thermosipho japonicus</name>
    <dbReference type="NCBI Taxonomy" id="90323"/>
    <lineage>
        <taxon>Bacteria</taxon>
        <taxon>Thermotogati</taxon>
        <taxon>Thermotogota</taxon>
        <taxon>Thermotogae</taxon>
        <taxon>Thermotogales</taxon>
        <taxon>Fervidobacteriaceae</taxon>
        <taxon>Thermosipho</taxon>
    </lineage>
</organism>
<dbReference type="PANTHER" id="PTHR30250">
    <property type="entry name" value="PST FAMILY PREDICTED COLANIC ACID TRANSPORTER"/>
    <property type="match status" value="1"/>
</dbReference>
<reference evidence="7 8" key="1">
    <citation type="submission" date="2020-08" db="EMBL/GenBank/DDBJ databases">
        <title>Genomic Encyclopedia of Type Strains, Phase IV (KMG-IV): sequencing the most valuable type-strain genomes for metagenomic binning, comparative biology and taxonomic classification.</title>
        <authorList>
            <person name="Goeker M."/>
        </authorList>
    </citation>
    <scope>NUCLEOTIDE SEQUENCE [LARGE SCALE GENOMIC DNA]</scope>
    <source>
        <strain evidence="7 8">DSM 13481</strain>
    </source>
</reference>
<evidence type="ECO:0000256" key="3">
    <source>
        <dbReference type="ARBA" id="ARBA00022692"/>
    </source>
</evidence>
<evidence type="ECO:0000256" key="6">
    <source>
        <dbReference type="SAM" id="Phobius"/>
    </source>
</evidence>
<feature type="transmembrane region" description="Helical" evidence="6">
    <location>
        <begin position="236"/>
        <end position="269"/>
    </location>
</feature>
<evidence type="ECO:0000256" key="4">
    <source>
        <dbReference type="ARBA" id="ARBA00022989"/>
    </source>
</evidence>
<dbReference type="Proteomes" id="UP000555828">
    <property type="component" value="Unassembled WGS sequence"/>
</dbReference>
<name>A0A841GLD5_9BACT</name>
<feature type="transmembrane region" description="Helical" evidence="6">
    <location>
        <begin position="289"/>
        <end position="312"/>
    </location>
</feature>
<evidence type="ECO:0000256" key="1">
    <source>
        <dbReference type="ARBA" id="ARBA00004651"/>
    </source>
</evidence>
<feature type="transmembrane region" description="Helical" evidence="6">
    <location>
        <begin position="434"/>
        <end position="454"/>
    </location>
</feature>
<feature type="transmembrane region" description="Helical" evidence="6">
    <location>
        <begin position="84"/>
        <end position="104"/>
    </location>
</feature>
<evidence type="ECO:0000256" key="5">
    <source>
        <dbReference type="ARBA" id="ARBA00023136"/>
    </source>
</evidence>
<feature type="transmembrane region" description="Helical" evidence="6">
    <location>
        <begin position="116"/>
        <end position="135"/>
    </location>
</feature>
<feature type="transmembrane region" description="Helical" evidence="6">
    <location>
        <begin position="324"/>
        <end position="348"/>
    </location>
</feature>